<feature type="chain" id="PRO_5022988571" description="Glucanase" evidence="9">
    <location>
        <begin position="21"/>
        <end position="408"/>
    </location>
</feature>
<reference evidence="10 11" key="1">
    <citation type="journal article" date="2019" name="Nat. Ecol. Evol.">
        <title>Megaphylogeny resolves global patterns of mushroom evolution.</title>
        <authorList>
            <person name="Varga T."/>
            <person name="Krizsan K."/>
            <person name="Foldi C."/>
            <person name="Dima B."/>
            <person name="Sanchez-Garcia M."/>
            <person name="Sanchez-Ramirez S."/>
            <person name="Szollosi G.J."/>
            <person name="Szarkandi J.G."/>
            <person name="Papp V."/>
            <person name="Albert L."/>
            <person name="Andreopoulos W."/>
            <person name="Angelini C."/>
            <person name="Antonin V."/>
            <person name="Barry K.W."/>
            <person name="Bougher N.L."/>
            <person name="Buchanan P."/>
            <person name="Buyck B."/>
            <person name="Bense V."/>
            <person name="Catcheside P."/>
            <person name="Chovatia M."/>
            <person name="Cooper J."/>
            <person name="Damon W."/>
            <person name="Desjardin D."/>
            <person name="Finy P."/>
            <person name="Geml J."/>
            <person name="Haridas S."/>
            <person name="Hughes K."/>
            <person name="Justo A."/>
            <person name="Karasinski D."/>
            <person name="Kautmanova I."/>
            <person name="Kiss B."/>
            <person name="Kocsube S."/>
            <person name="Kotiranta H."/>
            <person name="LaButti K.M."/>
            <person name="Lechner B.E."/>
            <person name="Liimatainen K."/>
            <person name="Lipzen A."/>
            <person name="Lukacs Z."/>
            <person name="Mihaltcheva S."/>
            <person name="Morgado L.N."/>
            <person name="Niskanen T."/>
            <person name="Noordeloos M.E."/>
            <person name="Ohm R.A."/>
            <person name="Ortiz-Santana B."/>
            <person name="Ovrebo C."/>
            <person name="Racz N."/>
            <person name="Riley R."/>
            <person name="Savchenko A."/>
            <person name="Shiryaev A."/>
            <person name="Soop K."/>
            <person name="Spirin V."/>
            <person name="Szebenyi C."/>
            <person name="Tomsovsky M."/>
            <person name="Tulloss R.E."/>
            <person name="Uehling J."/>
            <person name="Grigoriev I.V."/>
            <person name="Vagvolgyi C."/>
            <person name="Papp T."/>
            <person name="Martin F.M."/>
            <person name="Miettinen O."/>
            <person name="Hibbett D.S."/>
            <person name="Nagy L.G."/>
        </authorList>
    </citation>
    <scope>NUCLEOTIDE SEQUENCE [LARGE SCALE GENOMIC DNA]</scope>
    <source>
        <strain evidence="10 11">CBS 166.37</strain>
    </source>
</reference>
<gene>
    <name evidence="10" type="ORF">BDQ12DRAFT_749618</name>
</gene>
<dbReference type="GO" id="GO:0004553">
    <property type="term" value="F:hydrolase activity, hydrolyzing O-glycosyl compounds"/>
    <property type="evidence" value="ECO:0007669"/>
    <property type="project" value="InterPro"/>
</dbReference>
<dbReference type="EMBL" id="ML213606">
    <property type="protein sequence ID" value="TFK37830.1"/>
    <property type="molecule type" value="Genomic_DNA"/>
</dbReference>
<evidence type="ECO:0000256" key="4">
    <source>
        <dbReference type="ARBA" id="ARBA00023295"/>
    </source>
</evidence>
<proteinExistence type="inferred from homology"/>
<feature type="binding site" evidence="7">
    <location>
        <position position="218"/>
    </location>
    <ligand>
        <name>substrate</name>
    </ligand>
</feature>
<feature type="binding site" evidence="7">
    <location>
        <position position="78"/>
    </location>
    <ligand>
        <name>substrate</name>
    </ligand>
</feature>
<evidence type="ECO:0000256" key="6">
    <source>
        <dbReference type="PIRSR" id="PIRSR001100-1"/>
    </source>
</evidence>
<keyword evidence="4 9" id="KW-0326">Glycosidase</keyword>
<feature type="binding site" evidence="7">
    <location>
        <position position="215"/>
    </location>
    <ligand>
        <name>substrate</name>
    </ligand>
</feature>
<evidence type="ECO:0000313" key="10">
    <source>
        <dbReference type="EMBL" id="TFK37830.1"/>
    </source>
</evidence>
<dbReference type="EC" id="3.2.1.-" evidence="9"/>
<dbReference type="STRING" id="68775.A0A5C3LY21"/>
<dbReference type="InterPro" id="IPR001524">
    <property type="entry name" value="Glyco_hydro_6_CS"/>
</dbReference>
<evidence type="ECO:0000256" key="5">
    <source>
        <dbReference type="ARBA" id="ARBA00023326"/>
    </source>
</evidence>
<feature type="signal peptide" evidence="9">
    <location>
        <begin position="1"/>
        <end position="20"/>
    </location>
</feature>
<evidence type="ECO:0000256" key="1">
    <source>
        <dbReference type="ARBA" id="ARBA00022801"/>
    </source>
</evidence>
<dbReference type="PROSITE" id="PS00655">
    <property type="entry name" value="GLYCOSYL_HYDROL_F6_1"/>
    <property type="match status" value="1"/>
</dbReference>
<keyword evidence="5 9" id="KW-0624">Polysaccharide degradation</keyword>
<dbReference type="PANTHER" id="PTHR34876:SF10">
    <property type="entry name" value="GLUCANASE"/>
    <property type="match status" value="1"/>
</dbReference>
<evidence type="ECO:0000256" key="3">
    <source>
        <dbReference type="ARBA" id="ARBA00023277"/>
    </source>
</evidence>
<dbReference type="OrthoDB" id="64893at2759"/>
<evidence type="ECO:0000313" key="11">
    <source>
        <dbReference type="Proteomes" id="UP000308652"/>
    </source>
</evidence>
<dbReference type="PIRSF" id="PIRSF001100">
    <property type="entry name" value="Beta_cellobiohydrolase"/>
    <property type="match status" value="1"/>
</dbReference>
<feature type="binding site" evidence="7">
    <location>
        <position position="261"/>
    </location>
    <ligand>
        <name>substrate</name>
    </ligand>
</feature>
<evidence type="ECO:0000256" key="9">
    <source>
        <dbReference type="RuleBase" id="RU361186"/>
    </source>
</evidence>
<name>A0A5C3LY21_9AGAR</name>
<dbReference type="PANTHER" id="PTHR34876">
    <property type="match status" value="1"/>
</dbReference>
<dbReference type="AlphaFoldDB" id="A0A5C3LY21"/>
<feature type="binding site" evidence="7">
    <location>
        <position position="76"/>
    </location>
    <ligand>
        <name>substrate</name>
    </ligand>
</feature>
<feature type="active site" description="Proton acceptor" evidence="6">
    <location>
        <position position="358"/>
    </location>
</feature>
<feature type="active site" description="Proton donor" evidence="6">
    <location>
        <position position="168"/>
    </location>
</feature>
<feature type="binding site" evidence="7">
    <location>
        <position position="324"/>
    </location>
    <ligand>
        <name>substrate</name>
    </ligand>
</feature>
<keyword evidence="2 9" id="KW-0136">Cellulose degradation</keyword>
<dbReference type="InterPro" id="IPR016288">
    <property type="entry name" value="Beta_cellobiohydrolase"/>
</dbReference>
<evidence type="ECO:0000256" key="7">
    <source>
        <dbReference type="PIRSR" id="PIRSR001100-2"/>
    </source>
</evidence>
<keyword evidence="9" id="KW-0732">Signal</keyword>
<dbReference type="Gene3D" id="3.20.20.40">
    <property type="entry name" value="1, 4-beta cellobiohydrolase"/>
    <property type="match status" value="1"/>
</dbReference>
<organism evidence="10 11">
    <name type="scientific">Crucibulum laeve</name>
    <dbReference type="NCBI Taxonomy" id="68775"/>
    <lineage>
        <taxon>Eukaryota</taxon>
        <taxon>Fungi</taxon>
        <taxon>Dikarya</taxon>
        <taxon>Basidiomycota</taxon>
        <taxon>Agaricomycotina</taxon>
        <taxon>Agaricomycetes</taxon>
        <taxon>Agaricomycetidae</taxon>
        <taxon>Agaricales</taxon>
        <taxon>Agaricineae</taxon>
        <taxon>Nidulariaceae</taxon>
        <taxon>Crucibulum</taxon>
    </lineage>
</organism>
<dbReference type="PRINTS" id="PR00733">
    <property type="entry name" value="GLHYDRLASE6"/>
</dbReference>
<sequence>MHSFVKLLSVILAIVTLSDASPLICNYDNPFLGRVQYANSNYANSLKTTVSSFLAKNDTLNAARTRTVQGISTFLWIDSFNAIAGFEKHIDEAVKKQKSSWNEKLIFPFVIYNLPDRDCSAKASAGELELANHGELKYRQFVDRITSIVAARSRADQHIGFAVVIEPDSLANSVTNTGSVPKCATASDAYIRGVAYVVEKLGRMKNVALYIDVGHSNWLGWPGNLEPTAKVMSQVVAIANHNQTSSRNPAKVRGFVTNVSNYNGYNPTTPDIIYGAGPDNPNWSELRFAKALAPYLEAEGLPAHFIIDQGRSGQQNIRQSGGFWCNIDDAGFGTRPTTETGECIIDALVWVKPGGESDGTSDAAAARFDENCQSSDAKVPAPEAGTWFNGYVEMLVKNANPPLKPTYK</sequence>
<dbReference type="Pfam" id="PF01341">
    <property type="entry name" value="Glyco_hydro_6"/>
    <property type="match status" value="1"/>
</dbReference>
<dbReference type="InterPro" id="IPR036434">
    <property type="entry name" value="Beta_cellobiohydrolase_sf"/>
</dbReference>
<keyword evidence="1 9" id="KW-0378">Hydrolase</keyword>
<accession>A0A5C3LY21</accession>
<dbReference type="Proteomes" id="UP000308652">
    <property type="component" value="Unassembled WGS sequence"/>
</dbReference>
<evidence type="ECO:0000256" key="8">
    <source>
        <dbReference type="PROSITE-ProRule" id="PRU10056"/>
    </source>
</evidence>
<keyword evidence="11" id="KW-1185">Reference proteome</keyword>
<evidence type="ECO:0000256" key="2">
    <source>
        <dbReference type="ARBA" id="ARBA00023001"/>
    </source>
</evidence>
<keyword evidence="3 9" id="KW-0119">Carbohydrate metabolism</keyword>
<dbReference type="GO" id="GO:0030245">
    <property type="term" value="P:cellulose catabolic process"/>
    <property type="evidence" value="ECO:0007669"/>
    <property type="project" value="UniProtKB-KW"/>
</dbReference>
<feature type="active site" evidence="8">
    <location>
        <position position="118"/>
    </location>
</feature>
<feature type="binding site" evidence="7">
    <location>
        <position position="352"/>
    </location>
    <ligand>
        <name>substrate</name>
    </ligand>
</feature>
<dbReference type="SUPFAM" id="SSF51989">
    <property type="entry name" value="Glycosyl hydrolases family 6, cellulases"/>
    <property type="match status" value="1"/>
</dbReference>
<feature type="binding site" evidence="7">
    <location>
        <position position="356"/>
    </location>
    <ligand>
        <name>substrate</name>
    </ligand>
</feature>
<comment type="similarity">
    <text evidence="9">Belongs to the glycosyl hydrolase family 6.</text>
</comment>
<protein>
    <recommendedName>
        <fullName evidence="9">Glucanase</fullName>
        <ecNumber evidence="9">3.2.1.-</ecNumber>
    </recommendedName>
</protein>